<sequence length="89" mass="9438">MEGFEKPWTPWTLGSGSLSGMHGSRGPFVVPAAMPKGAGMGKHQSPAVCIKLPINMMVQVRRVSSSRGHSISAPIVRGTISTDGHELQK</sequence>
<proteinExistence type="predicted"/>
<protein>
    <submittedName>
        <fullName evidence="1">Uncharacterized protein</fullName>
    </submittedName>
</protein>
<evidence type="ECO:0000313" key="2">
    <source>
        <dbReference type="Proteomes" id="UP000007796"/>
    </source>
</evidence>
<organism evidence="2">
    <name type="scientific">Grosmannia clavigera (strain kw1407 / UAMH 11150)</name>
    <name type="common">Blue stain fungus</name>
    <name type="synonym">Graphiocladiella clavigera</name>
    <dbReference type="NCBI Taxonomy" id="655863"/>
    <lineage>
        <taxon>Eukaryota</taxon>
        <taxon>Fungi</taxon>
        <taxon>Dikarya</taxon>
        <taxon>Ascomycota</taxon>
        <taxon>Pezizomycotina</taxon>
        <taxon>Sordariomycetes</taxon>
        <taxon>Sordariomycetidae</taxon>
        <taxon>Ophiostomatales</taxon>
        <taxon>Ophiostomataceae</taxon>
        <taxon>Leptographium</taxon>
    </lineage>
</organism>
<name>F0X8F1_GROCL</name>
<accession>F0X8F1</accession>
<dbReference type="RefSeq" id="XP_014175194.1">
    <property type="nucleotide sequence ID" value="XM_014319719.1"/>
</dbReference>
<dbReference type="EMBL" id="GL629735">
    <property type="protein sequence ID" value="EFX05712.1"/>
    <property type="molecule type" value="Genomic_DNA"/>
</dbReference>
<reference evidence="1 2" key="1">
    <citation type="journal article" date="2011" name="Proc. Natl. Acad. Sci. U.S.A.">
        <title>Genome and transcriptome analyses of the mountain pine beetle-fungal symbiont Grosmannia clavigera, a lodgepole pine pathogen.</title>
        <authorList>
            <person name="DiGuistini S."/>
            <person name="Wang Y."/>
            <person name="Liao N.Y."/>
            <person name="Taylor G."/>
            <person name="Tanguay P."/>
            <person name="Feau N."/>
            <person name="Henrissat B."/>
            <person name="Chan S.K."/>
            <person name="Hesse-Orce U."/>
            <person name="Alamouti S.M."/>
            <person name="Tsui C.K.M."/>
            <person name="Docking R.T."/>
            <person name="Levasseur A."/>
            <person name="Haridas S."/>
            <person name="Robertson G."/>
            <person name="Birol I."/>
            <person name="Holt R.A."/>
            <person name="Marra M.A."/>
            <person name="Hamelin R.C."/>
            <person name="Hirst M."/>
            <person name="Jones S.J.M."/>
            <person name="Bohlmann J."/>
            <person name="Breuil C."/>
        </authorList>
    </citation>
    <scope>NUCLEOTIDE SEQUENCE [LARGE SCALE GENOMIC DNA]</scope>
    <source>
        <strain evidence="2">kw1407 / UAMH 11150</strain>
    </source>
</reference>
<dbReference type="InParanoid" id="F0X8F1"/>
<dbReference type="GeneID" id="25976919"/>
<dbReference type="Proteomes" id="UP000007796">
    <property type="component" value="Unassembled WGS sequence"/>
</dbReference>
<keyword evidence="2" id="KW-1185">Reference proteome</keyword>
<dbReference type="HOGENOM" id="CLU_2454938_0_0_1"/>
<dbReference type="AlphaFoldDB" id="F0X8F1"/>
<evidence type="ECO:0000313" key="1">
    <source>
        <dbReference type="EMBL" id="EFX05712.1"/>
    </source>
</evidence>
<gene>
    <name evidence="1" type="ORF">CMQ_3781</name>
</gene>